<dbReference type="InterPro" id="IPR006932">
    <property type="entry name" value="HJ-resolvase_A22"/>
</dbReference>
<dbReference type="OrthoDB" id="10007156at2"/>
<dbReference type="GO" id="GO:0000400">
    <property type="term" value="F:four-way junction DNA binding"/>
    <property type="evidence" value="ECO:0007669"/>
    <property type="project" value="InterPro"/>
</dbReference>
<gene>
    <name evidence="2" type="ORF">C7Y47_19390</name>
</gene>
<evidence type="ECO:0000313" key="2">
    <source>
        <dbReference type="EMBL" id="TQR28920.1"/>
    </source>
</evidence>
<comment type="caution">
    <text evidence="2">The sequence shown here is derived from an EMBL/GenBank/DDBJ whole genome shotgun (WGS) entry which is preliminary data.</text>
</comment>
<dbReference type="AlphaFoldDB" id="A0A544U9X6"/>
<protein>
    <submittedName>
        <fullName evidence="2">Uncharacterized protein</fullName>
    </submittedName>
</protein>
<dbReference type="Proteomes" id="UP000317944">
    <property type="component" value="Unassembled WGS sequence"/>
</dbReference>
<organism evidence="2 3">
    <name type="scientific">Lysinibacillus sphaericus</name>
    <name type="common">Bacillus sphaericus</name>
    <dbReference type="NCBI Taxonomy" id="1421"/>
    <lineage>
        <taxon>Bacteria</taxon>
        <taxon>Bacillati</taxon>
        <taxon>Bacillota</taxon>
        <taxon>Bacilli</taxon>
        <taxon>Bacillales</taxon>
        <taxon>Bacillaceae</taxon>
        <taxon>Lysinibacillus</taxon>
    </lineage>
</organism>
<dbReference type="Pfam" id="PF04848">
    <property type="entry name" value="Pox_A22"/>
    <property type="match status" value="1"/>
</dbReference>
<accession>A0A544U9X6</accession>
<dbReference type="GO" id="GO:0016788">
    <property type="term" value="F:hydrolase activity, acting on ester bonds"/>
    <property type="evidence" value="ECO:0007669"/>
    <property type="project" value="InterPro"/>
</dbReference>
<dbReference type="EMBL" id="SADV01000022">
    <property type="protein sequence ID" value="TQR28920.1"/>
    <property type="molecule type" value="Genomic_DNA"/>
</dbReference>
<dbReference type="GO" id="GO:0006281">
    <property type="term" value="P:DNA repair"/>
    <property type="evidence" value="ECO:0007669"/>
    <property type="project" value="InterPro"/>
</dbReference>
<proteinExistence type="predicted"/>
<sequence>MIKYTKQFIAILKKQSLLIWRALKKSISSHIARYLTSKSLNTSLFSFGTVTLLLFSEAFRSLSAGERRASSYASLRAGSRLSRFPAGVERCFSKQRNVSHYYFSHAFLYNKRTNVQVVPPMISNQKHVRVKKERV</sequence>
<name>A0A544U9X6_LYSSH</name>
<reference evidence="2 3" key="1">
    <citation type="submission" date="2018-03" db="EMBL/GenBank/DDBJ databases">
        <title>Aerobic endospore-forming bacteria genome sequencing and assembly.</title>
        <authorList>
            <person name="Cavalcante D.A."/>
            <person name="Driks A."/>
            <person name="Putonti C."/>
            <person name="De-Souza M.T."/>
        </authorList>
    </citation>
    <scope>NUCLEOTIDE SEQUENCE [LARGE SCALE GENOMIC DNA]</scope>
    <source>
        <strain evidence="2 3">SDF0037</strain>
    </source>
</reference>
<evidence type="ECO:0000313" key="3">
    <source>
        <dbReference type="Proteomes" id="UP000317944"/>
    </source>
</evidence>
<dbReference type="GO" id="GO:0006310">
    <property type="term" value="P:DNA recombination"/>
    <property type="evidence" value="ECO:0007669"/>
    <property type="project" value="InterPro"/>
</dbReference>
<keyword evidence="1" id="KW-0378">Hydrolase</keyword>
<evidence type="ECO:0000256" key="1">
    <source>
        <dbReference type="ARBA" id="ARBA00022801"/>
    </source>
</evidence>
<dbReference type="GO" id="GO:0000287">
    <property type="term" value="F:magnesium ion binding"/>
    <property type="evidence" value="ECO:0007669"/>
    <property type="project" value="InterPro"/>
</dbReference>